<keyword evidence="3" id="KW-1185">Reference proteome</keyword>
<dbReference type="AlphaFoldDB" id="A0A8J5S181"/>
<comment type="caution">
    <text evidence="2">The sequence shown here is derived from an EMBL/GenBank/DDBJ whole genome shotgun (WGS) entry which is preliminary data.</text>
</comment>
<gene>
    <name evidence="2" type="ORF">GUJ93_ZPchr0003g18007</name>
</gene>
<dbReference type="EMBL" id="JAAALK010000286">
    <property type="protein sequence ID" value="KAG8061618.1"/>
    <property type="molecule type" value="Genomic_DNA"/>
</dbReference>
<dbReference type="PANTHER" id="PTHR42695:SF13">
    <property type="entry name" value="GLUTAMINE AMIDOTRANSFERASE CLASS-I FAMILY PROTEIN, EXPRESSED"/>
    <property type="match status" value="1"/>
</dbReference>
<sequence>MPILPLHCSSSSSLLSSSLPPLCASARRHHLLSAAGSTRLRCRLQGPSAAAMSPWSRTSSGPFAATTNREGTTPILGSDRAPPPPAGAVEAMGMGALENSAADVDAAASAVEAVPAKAGSYVVLQCGEDSEYVRKAYGGYFEVFRALLAEDGERWQVYRAVRDELPLDAKAAALDGFVISGSCSDAHGDEPWILALVDFIRRRQAEPW</sequence>
<evidence type="ECO:0000256" key="1">
    <source>
        <dbReference type="SAM" id="MobiDB-lite"/>
    </source>
</evidence>
<reference evidence="2" key="1">
    <citation type="journal article" date="2021" name="bioRxiv">
        <title>Whole Genome Assembly and Annotation of Northern Wild Rice, Zizania palustris L., Supports a Whole Genome Duplication in the Zizania Genus.</title>
        <authorList>
            <person name="Haas M."/>
            <person name="Kono T."/>
            <person name="Macchietto M."/>
            <person name="Millas R."/>
            <person name="McGilp L."/>
            <person name="Shao M."/>
            <person name="Duquette J."/>
            <person name="Hirsch C.N."/>
            <person name="Kimball J."/>
        </authorList>
    </citation>
    <scope>NUCLEOTIDE SEQUENCE</scope>
    <source>
        <tissue evidence="2">Fresh leaf tissue</tissue>
    </source>
</reference>
<name>A0A8J5S181_ZIZPA</name>
<dbReference type="GO" id="GO:0005829">
    <property type="term" value="C:cytosol"/>
    <property type="evidence" value="ECO:0007669"/>
    <property type="project" value="TreeGrafter"/>
</dbReference>
<accession>A0A8J5S181</accession>
<feature type="compositionally biased region" description="Polar residues" evidence="1">
    <location>
        <begin position="55"/>
        <end position="71"/>
    </location>
</feature>
<evidence type="ECO:0000313" key="3">
    <source>
        <dbReference type="Proteomes" id="UP000729402"/>
    </source>
</evidence>
<protein>
    <submittedName>
        <fullName evidence="2">Uncharacterized protein</fullName>
    </submittedName>
</protein>
<feature type="region of interest" description="Disordered" evidence="1">
    <location>
        <begin position="50"/>
        <end position="84"/>
    </location>
</feature>
<dbReference type="InterPro" id="IPR044992">
    <property type="entry name" value="ChyE-like"/>
</dbReference>
<proteinExistence type="predicted"/>
<dbReference type="OrthoDB" id="92161at2759"/>
<evidence type="ECO:0000313" key="2">
    <source>
        <dbReference type="EMBL" id="KAG8061618.1"/>
    </source>
</evidence>
<dbReference type="Proteomes" id="UP000729402">
    <property type="component" value="Unassembled WGS sequence"/>
</dbReference>
<organism evidence="2 3">
    <name type="scientific">Zizania palustris</name>
    <name type="common">Northern wild rice</name>
    <dbReference type="NCBI Taxonomy" id="103762"/>
    <lineage>
        <taxon>Eukaryota</taxon>
        <taxon>Viridiplantae</taxon>
        <taxon>Streptophyta</taxon>
        <taxon>Embryophyta</taxon>
        <taxon>Tracheophyta</taxon>
        <taxon>Spermatophyta</taxon>
        <taxon>Magnoliopsida</taxon>
        <taxon>Liliopsida</taxon>
        <taxon>Poales</taxon>
        <taxon>Poaceae</taxon>
        <taxon>BOP clade</taxon>
        <taxon>Oryzoideae</taxon>
        <taxon>Oryzeae</taxon>
        <taxon>Zizaniinae</taxon>
        <taxon>Zizania</taxon>
    </lineage>
</organism>
<dbReference type="PANTHER" id="PTHR42695">
    <property type="entry name" value="GLUTAMINE AMIDOTRANSFERASE YLR126C-RELATED"/>
    <property type="match status" value="1"/>
</dbReference>
<reference evidence="2" key="2">
    <citation type="submission" date="2021-02" db="EMBL/GenBank/DDBJ databases">
        <authorList>
            <person name="Kimball J.A."/>
            <person name="Haas M.W."/>
            <person name="Macchietto M."/>
            <person name="Kono T."/>
            <person name="Duquette J."/>
            <person name="Shao M."/>
        </authorList>
    </citation>
    <scope>NUCLEOTIDE SEQUENCE</scope>
    <source>
        <tissue evidence="2">Fresh leaf tissue</tissue>
    </source>
</reference>